<feature type="domain" description="N-acetyltransferase" evidence="1">
    <location>
        <begin position="6"/>
        <end position="187"/>
    </location>
</feature>
<dbReference type="Proteomes" id="UP000799770">
    <property type="component" value="Unassembled WGS sequence"/>
</dbReference>
<proteinExistence type="predicted"/>
<gene>
    <name evidence="2" type="ORF">BDV96DRAFT_594261</name>
</gene>
<organism evidence="2 3">
    <name type="scientific">Lophiotrema nucula</name>
    <dbReference type="NCBI Taxonomy" id="690887"/>
    <lineage>
        <taxon>Eukaryota</taxon>
        <taxon>Fungi</taxon>
        <taxon>Dikarya</taxon>
        <taxon>Ascomycota</taxon>
        <taxon>Pezizomycotina</taxon>
        <taxon>Dothideomycetes</taxon>
        <taxon>Pleosporomycetidae</taxon>
        <taxon>Pleosporales</taxon>
        <taxon>Lophiotremataceae</taxon>
        <taxon>Lophiotrema</taxon>
    </lineage>
</organism>
<dbReference type="OrthoDB" id="2129362at2759"/>
<keyword evidence="2" id="KW-0808">Transferase</keyword>
<protein>
    <submittedName>
        <fullName evidence="2">Acyl-CoA N-acyltransferase</fullName>
    </submittedName>
</protein>
<dbReference type="PANTHER" id="PTHR43072:SF8">
    <property type="entry name" value="ACYLTRANSFERASE FABY-RELATED"/>
    <property type="match status" value="1"/>
</dbReference>
<evidence type="ECO:0000313" key="3">
    <source>
        <dbReference type="Proteomes" id="UP000799770"/>
    </source>
</evidence>
<dbReference type="PROSITE" id="PS51186">
    <property type="entry name" value="GNAT"/>
    <property type="match status" value="1"/>
</dbReference>
<evidence type="ECO:0000313" key="2">
    <source>
        <dbReference type="EMBL" id="KAF2122375.1"/>
    </source>
</evidence>
<sequence>MTSTRATLRPCTEADIPGIAAIQEHYVLNTVITFATTAPSQEELLKNRKAIVDQGLPYIVAVSDGEQVVGYSYASGFRGARRGYRHTVEFSLFCHPEWQAKGIGSRLLTKLIDVLKAPEQFPEYVASPRSEDEKIRVVIACMSVDETSWEKGLGLRDYYVKHGFEEVAHLKKVGHKFDRWCDRYAIPAAHAVVTAHQLLFDSWPASRI</sequence>
<keyword evidence="2" id="KW-0012">Acyltransferase</keyword>
<dbReference type="CDD" id="cd04301">
    <property type="entry name" value="NAT_SF"/>
    <property type="match status" value="1"/>
</dbReference>
<dbReference type="AlphaFoldDB" id="A0A6A5ZTH2"/>
<dbReference type="InterPro" id="IPR016181">
    <property type="entry name" value="Acyl_CoA_acyltransferase"/>
</dbReference>
<dbReference type="GO" id="GO:0016747">
    <property type="term" value="F:acyltransferase activity, transferring groups other than amino-acyl groups"/>
    <property type="evidence" value="ECO:0007669"/>
    <property type="project" value="InterPro"/>
</dbReference>
<dbReference type="Gene3D" id="3.40.630.30">
    <property type="match status" value="1"/>
</dbReference>
<keyword evidence="3" id="KW-1185">Reference proteome</keyword>
<dbReference type="PANTHER" id="PTHR43072">
    <property type="entry name" value="N-ACETYLTRANSFERASE"/>
    <property type="match status" value="1"/>
</dbReference>
<dbReference type="EMBL" id="ML977311">
    <property type="protein sequence ID" value="KAF2122375.1"/>
    <property type="molecule type" value="Genomic_DNA"/>
</dbReference>
<dbReference type="Pfam" id="PF00583">
    <property type="entry name" value="Acetyltransf_1"/>
    <property type="match status" value="1"/>
</dbReference>
<reference evidence="2" key="1">
    <citation type="journal article" date="2020" name="Stud. Mycol.">
        <title>101 Dothideomycetes genomes: a test case for predicting lifestyles and emergence of pathogens.</title>
        <authorList>
            <person name="Haridas S."/>
            <person name="Albert R."/>
            <person name="Binder M."/>
            <person name="Bloem J."/>
            <person name="Labutti K."/>
            <person name="Salamov A."/>
            <person name="Andreopoulos B."/>
            <person name="Baker S."/>
            <person name="Barry K."/>
            <person name="Bills G."/>
            <person name="Bluhm B."/>
            <person name="Cannon C."/>
            <person name="Castanera R."/>
            <person name="Culley D."/>
            <person name="Daum C."/>
            <person name="Ezra D."/>
            <person name="Gonzalez J."/>
            <person name="Henrissat B."/>
            <person name="Kuo A."/>
            <person name="Liang C."/>
            <person name="Lipzen A."/>
            <person name="Lutzoni F."/>
            <person name="Magnuson J."/>
            <person name="Mondo S."/>
            <person name="Nolan M."/>
            <person name="Ohm R."/>
            <person name="Pangilinan J."/>
            <person name="Park H.-J."/>
            <person name="Ramirez L."/>
            <person name="Alfaro M."/>
            <person name="Sun H."/>
            <person name="Tritt A."/>
            <person name="Yoshinaga Y."/>
            <person name="Zwiers L.-H."/>
            <person name="Turgeon B."/>
            <person name="Goodwin S."/>
            <person name="Spatafora J."/>
            <person name="Crous P."/>
            <person name="Grigoriev I."/>
        </authorList>
    </citation>
    <scope>NUCLEOTIDE SEQUENCE</scope>
    <source>
        <strain evidence="2">CBS 627.86</strain>
    </source>
</reference>
<accession>A0A6A5ZTH2</accession>
<evidence type="ECO:0000259" key="1">
    <source>
        <dbReference type="PROSITE" id="PS51186"/>
    </source>
</evidence>
<dbReference type="InterPro" id="IPR000182">
    <property type="entry name" value="GNAT_dom"/>
</dbReference>
<name>A0A6A5ZTH2_9PLEO</name>
<dbReference type="SUPFAM" id="SSF55729">
    <property type="entry name" value="Acyl-CoA N-acyltransferases (Nat)"/>
    <property type="match status" value="1"/>
</dbReference>